<feature type="region of interest" description="Disordered" evidence="11">
    <location>
        <begin position="219"/>
        <end position="241"/>
    </location>
</feature>
<evidence type="ECO:0000256" key="2">
    <source>
        <dbReference type="ARBA" id="ARBA00004496"/>
    </source>
</evidence>
<keyword evidence="8 12" id="KW-0472">Membrane</keyword>
<feature type="region of interest" description="Disordered" evidence="11">
    <location>
        <begin position="297"/>
        <end position="373"/>
    </location>
</feature>
<evidence type="ECO:0000256" key="12">
    <source>
        <dbReference type="SAM" id="Phobius"/>
    </source>
</evidence>
<reference evidence="13" key="1">
    <citation type="submission" date="2023-02" db="EMBL/GenBank/DDBJ databases">
        <title>Identification and recombinant expression of a fungal hydrolase from Papiliotrema laurentii that hydrolyzes apple cutin and clears colloidal polyester polyurethane.</title>
        <authorList>
            <consortium name="DOE Joint Genome Institute"/>
            <person name="Roman V.A."/>
            <person name="Bojanowski C."/>
            <person name="Crable B.R."/>
            <person name="Wagner D.N."/>
            <person name="Hung C.S."/>
            <person name="Nadeau L.J."/>
            <person name="Schratz L."/>
            <person name="Haridas S."/>
            <person name="Pangilinan J."/>
            <person name="Lipzen A."/>
            <person name="Na H."/>
            <person name="Yan M."/>
            <person name="Ng V."/>
            <person name="Grigoriev I.V."/>
            <person name="Spatafora J.W."/>
            <person name="Barlow D."/>
            <person name="Biffinger J."/>
            <person name="Kelley-Loughnane N."/>
            <person name="Varaljay V.A."/>
            <person name="Crookes-Goodson W.J."/>
        </authorList>
    </citation>
    <scope>NUCLEOTIDE SEQUENCE</scope>
    <source>
        <strain evidence="13">5307AH</strain>
    </source>
</reference>
<protein>
    <recommendedName>
        <fullName evidence="10">Transmembrane protein 188</fullName>
    </recommendedName>
</protein>
<keyword evidence="6 12" id="KW-1133">Transmembrane helix</keyword>
<dbReference type="GO" id="GO:0006629">
    <property type="term" value="P:lipid metabolic process"/>
    <property type="evidence" value="ECO:0007669"/>
    <property type="project" value="UniProtKB-KW"/>
</dbReference>
<evidence type="ECO:0000256" key="8">
    <source>
        <dbReference type="ARBA" id="ARBA00023136"/>
    </source>
</evidence>
<feature type="compositionally biased region" description="Basic and acidic residues" evidence="11">
    <location>
        <begin position="353"/>
        <end position="362"/>
    </location>
</feature>
<dbReference type="PANTHER" id="PTHR20996:SF1">
    <property type="entry name" value="NUCLEAR ENVELOPE PHOSPHATASE-REGULATORY SUBUNIT 1"/>
    <property type="match status" value="1"/>
</dbReference>
<name>A0AAD9FNZ1_PAPLA</name>
<comment type="caution">
    <text evidence="13">The sequence shown here is derived from an EMBL/GenBank/DDBJ whole genome shotgun (WGS) entry which is preliminary data.</text>
</comment>
<evidence type="ECO:0000256" key="10">
    <source>
        <dbReference type="ARBA" id="ARBA00030458"/>
    </source>
</evidence>
<feature type="compositionally biased region" description="Polar residues" evidence="11">
    <location>
        <begin position="227"/>
        <end position="241"/>
    </location>
</feature>
<evidence type="ECO:0000256" key="11">
    <source>
        <dbReference type="SAM" id="MobiDB-lite"/>
    </source>
</evidence>
<sequence>MSALPGYTPSPPSSLFASAPSDLLVPPSVLDHPPYHAPACVNRHRQLAHPILQHPMTTRFSRTPGVGFTGTGGVPRPAPTAPYHPHGDTATYRDLLLFEERLKMNAEMLRRRRTRYNAFLWTFISALIWLVHRWLFLPPQNPLAMRAVQASIAVVVITLVLFFASGMYEEKIRYAHAYINHSNKALRPLNMHLNMRRPHPTFPIPFFRPSQPPALTSVPPAKPLAQRRQSTTSTVLATIPPSTNPRGELIFSSRVDRSFREGYERYRAAFERRREEKAREEARRNTRWYSVRRRRLSPLSVPSPTPTATPPISRRGTPPPHLGGEGKRGRTPSPGIANSGLRYETANGNEARIGSEGEKEKLAGGGSAVPVGH</sequence>
<evidence type="ECO:0000256" key="5">
    <source>
        <dbReference type="ARBA" id="ARBA00022692"/>
    </source>
</evidence>
<dbReference type="GO" id="GO:0031965">
    <property type="term" value="C:nuclear membrane"/>
    <property type="evidence" value="ECO:0007669"/>
    <property type="project" value="UniProtKB-SubCell"/>
</dbReference>
<dbReference type="GO" id="GO:0019888">
    <property type="term" value="F:protein phosphatase regulator activity"/>
    <property type="evidence" value="ECO:0007669"/>
    <property type="project" value="InterPro"/>
</dbReference>
<dbReference type="EMBL" id="JAODAN010000007">
    <property type="protein sequence ID" value="KAK1922886.1"/>
    <property type="molecule type" value="Genomic_DNA"/>
</dbReference>
<comment type="similarity">
    <text evidence="3">Belongs to the CNEP1R1 family.</text>
</comment>
<evidence type="ECO:0000313" key="14">
    <source>
        <dbReference type="Proteomes" id="UP001182556"/>
    </source>
</evidence>
<evidence type="ECO:0000256" key="3">
    <source>
        <dbReference type="ARBA" id="ARBA00010998"/>
    </source>
</evidence>
<comment type="subcellular location">
    <subcellularLocation>
        <location evidence="2">Cytoplasm</location>
    </subcellularLocation>
    <subcellularLocation>
        <location evidence="1">Nucleus membrane</location>
        <topology evidence="1">Multi-pass membrane protein</topology>
    </subcellularLocation>
</comment>
<organism evidence="13 14">
    <name type="scientific">Papiliotrema laurentii</name>
    <name type="common">Cryptococcus laurentii</name>
    <dbReference type="NCBI Taxonomy" id="5418"/>
    <lineage>
        <taxon>Eukaryota</taxon>
        <taxon>Fungi</taxon>
        <taxon>Dikarya</taxon>
        <taxon>Basidiomycota</taxon>
        <taxon>Agaricomycotina</taxon>
        <taxon>Tremellomycetes</taxon>
        <taxon>Tremellales</taxon>
        <taxon>Rhynchogastremaceae</taxon>
        <taxon>Papiliotrema</taxon>
    </lineage>
</organism>
<dbReference type="AlphaFoldDB" id="A0AAD9FNZ1"/>
<keyword evidence="9" id="KW-0539">Nucleus</keyword>
<evidence type="ECO:0000313" key="13">
    <source>
        <dbReference type="EMBL" id="KAK1922886.1"/>
    </source>
</evidence>
<gene>
    <name evidence="13" type="ORF">DB88DRAFT_493052</name>
</gene>
<keyword evidence="5 12" id="KW-0812">Transmembrane</keyword>
<feature type="transmembrane region" description="Helical" evidence="12">
    <location>
        <begin position="118"/>
        <end position="137"/>
    </location>
</feature>
<dbReference type="InterPro" id="IPR005605">
    <property type="entry name" value="Spo7"/>
</dbReference>
<keyword evidence="14" id="KW-1185">Reference proteome</keyword>
<keyword evidence="7" id="KW-0443">Lipid metabolism</keyword>
<feature type="transmembrane region" description="Helical" evidence="12">
    <location>
        <begin position="143"/>
        <end position="164"/>
    </location>
</feature>
<evidence type="ECO:0000256" key="1">
    <source>
        <dbReference type="ARBA" id="ARBA00004232"/>
    </source>
</evidence>
<dbReference type="Proteomes" id="UP001182556">
    <property type="component" value="Unassembled WGS sequence"/>
</dbReference>
<evidence type="ECO:0000256" key="9">
    <source>
        <dbReference type="ARBA" id="ARBA00023242"/>
    </source>
</evidence>
<proteinExistence type="inferred from homology"/>
<accession>A0AAD9FNZ1</accession>
<dbReference type="GO" id="GO:0071595">
    <property type="term" value="C:Nem1-Spo7 phosphatase complex"/>
    <property type="evidence" value="ECO:0007669"/>
    <property type="project" value="InterPro"/>
</dbReference>
<dbReference type="Pfam" id="PF03907">
    <property type="entry name" value="Spo7"/>
    <property type="match status" value="1"/>
</dbReference>
<evidence type="ECO:0000256" key="6">
    <source>
        <dbReference type="ARBA" id="ARBA00022989"/>
    </source>
</evidence>
<dbReference type="PANTHER" id="PTHR20996">
    <property type="entry name" value="NUCLEAR ENVELOPE PHOSPHATASE-REGULATORY SUBUNIT 1"/>
    <property type="match status" value="1"/>
</dbReference>
<evidence type="ECO:0000256" key="4">
    <source>
        <dbReference type="ARBA" id="ARBA00022490"/>
    </source>
</evidence>
<keyword evidence="4" id="KW-0963">Cytoplasm</keyword>
<dbReference type="InterPro" id="IPR019168">
    <property type="entry name" value="NEP1-R1"/>
</dbReference>
<evidence type="ECO:0000256" key="7">
    <source>
        <dbReference type="ARBA" id="ARBA00023098"/>
    </source>
</evidence>
<dbReference type="GO" id="GO:0005737">
    <property type="term" value="C:cytoplasm"/>
    <property type="evidence" value="ECO:0007669"/>
    <property type="project" value="UniProtKB-SubCell"/>
</dbReference>